<keyword evidence="4" id="KW-0813">Transport</keyword>
<comment type="similarity">
    <text evidence="2">Belongs to the glutaredoxin family.</text>
</comment>
<evidence type="ECO:0000313" key="10">
    <source>
        <dbReference type="Proteomes" id="UP001055911"/>
    </source>
</evidence>
<evidence type="ECO:0000256" key="6">
    <source>
        <dbReference type="ARBA" id="ARBA00023157"/>
    </source>
</evidence>
<evidence type="ECO:0000256" key="1">
    <source>
        <dbReference type="ARBA" id="ARBA00002292"/>
    </source>
</evidence>
<protein>
    <recommendedName>
        <fullName evidence="3">Glutaredoxin-like protein NrdH</fullName>
    </recommendedName>
</protein>
<dbReference type="InterPro" id="IPR036249">
    <property type="entry name" value="Thioredoxin-like_sf"/>
</dbReference>
<dbReference type="Proteomes" id="UP001055911">
    <property type="component" value="Chromosome"/>
</dbReference>
<evidence type="ECO:0000256" key="3">
    <source>
        <dbReference type="ARBA" id="ARBA00017945"/>
    </source>
</evidence>
<dbReference type="PROSITE" id="PS51354">
    <property type="entry name" value="GLUTAREDOXIN_2"/>
    <property type="match status" value="1"/>
</dbReference>
<reference evidence="9" key="1">
    <citation type="submission" date="2022-05" db="EMBL/GenBank/DDBJ databases">
        <authorList>
            <person name="Oliphant S.A."/>
            <person name="Watson-Haigh N.S."/>
            <person name="Sumby K.M."/>
            <person name="Gardner J.M."/>
            <person name="Jiranek V."/>
        </authorList>
    </citation>
    <scope>NUCLEOTIDE SEQUENCE</scope>
    <source>
        <strain evidence="9">KI4_B1</strain>
    </source>
</reference>
<evidence type="ECO:0000259" key="8">
    <source>
        <dbReference type="Pfam" id="PF00462"/>
    </source>
</evidence>
<feature type="domain" description="Glutaredoxin" evidence="8">
    <location>
        <begin position="4"/>
        <end position="55"/>
    </location>
</feature>
<sequence>MKQITVYTKNNCIQCKMTKRFLTEHNVDFTEKNTSENPDLIPYLKDQGFQAVPVVESKVLDAFGGFRPDQLKRLVEQLATA</sequence>
<organism evidence="9 10">
    <name type="scientific">Fructilactobacillus cliffordii</name>
    <dbReference type="NCBI Taxonomy" id="2940299"/>
    <lineage>
        <taxon>Bacteria</taxon>
        <taxon>Bacillati</taxon>
        <taxon>Bacillota</taxon>
        <taxon>Bacilli</taxon>
        <taxon>Lactobacillales</taxon>
        <taxon>Lactobacillaceae</taxon>
        <taxon>Fructilactobacillus</taxon>
    </lineage>
</organism>
<dbReference type="Gene3D" id="3.40.30.10">
    <property type="entry name" value="Glutaredoxin"/>
    <property type="match status" value="1"/>
</dbReference>
<evidence type="ECO:0000256" key="5">
    <source>
        <dbReference type="ARBA" id="ARBA00022982"/>
    </source>
</evidence>
<dbReference type="GO" id="GO:0009055">
    <property type="term" value="F:electron transfer activity"/>
    <property type="evidence" value="ECO:0007669"/>
    <property type="project" value="TreeGrafter"/>
</dbReference>
<dbReference type="GO" id="GO:0045454">
    <property type="term" value="P:cell redox homeostasis"/>
    <property type="evidence" value="ECO:0007669"/>
    <property type="project" value="InterPro"/>
</dbReference>
<keyword evidence="10" id="KW-1185">Reference proteome</keyword>
<comment type="function">
    <text evidence="1">Electron transport system for the ribonucleotide reductase system NrdEF.</text>
</comment>
<dbReference type="InterPro" id="IPR011909">
    <property type="entry name" value="GlrX_NrdH"/>
</dbReference>
<proteinExistence type="inferred from homology"/>
<evidence type="ECO:0000256" key="7">
    <source>
        <dbReference type="ARBA" id="ARBA00023284"/>
    </source>
</evidence>
<accession>A0A9Q9E2F6</accession>
<dbReference type="AlphaFoldDB" id="A0A9Q9E2F6"/>
<dbReference type="CDD" id="cd02976">
    <property type="entry name" value="NrdH"/>
    <property type="match status" value="1"/>
</dbReference>
<dbReference type="PANTHER" id="PTHR34386:SF1">
    <property type="entry name" value="GLUTAREDOXIN-LIKE PROTEIN NRDH"/>
    <property type="match status" value="1"/>
</dbReference>
<evidence type="ECO:0000256" key="2">
    <source>
        <dbReference type="ARBA" id="ARBA00007787"/>
    </source>
</evidence>
<dbReference type="Pfam" id="PF00462">
    <property type="entry name" value="Glutaredoxin"/>
    <property type="match status" value="1"/>
</dbReference>
<dbReference type="NCBIfam" id="TIGR02194">
    <property type="entry name" value="GlrX_NrdH"/>
    <property type="match status" value="1"/>
</dbReference>
<evidence type="ECO:0000256" key="4">
    <source>
        <dbReference type="ARBA" id="ARBA00022448"/>
    </source>
</evidence>
<keyword evidence="5" id="KW-0249">Electron transport</keyword>
<name>A0A9Q9E2F6_9LACO</name>
<keyword evidence="7" id="KW-0676">Redox-active center</keyword>
<dbReference type="InterPro" id="IPR002109">
    <property type="entry name" value="Glutaredoxin"/>
</dbReference>
<evidence type="ECO:0000313" key="9">
    <source>
        <dbReference type="EMBL" id="USS88717.1"/>
    </source>
</evidence>
<dbReference type="InterPro" id="IPR051548">
    <property type="entry name" value="Grx-like_ET"/>
</dbReference>
<gene>
    <name evidence="9" type="primary">nrdH</name>
    <name evidence="9" type="ORF">M3M40_04250</name>
</gene>
<dbReference type="PANTHER" id="PTHR34386">
    <property type="entry name" value="GLUTAREDOXIN"/>
    <property type="match status" value="1"/>
</dbReference>
<dbReference type="SUPFAM" id="SSF52833">
    <property type="entry name" value="Thioredoxin-like"/>
    <property type="match status" value="1"/>
</dbReference>
<keyword evidence="6" id="KW-1015">Disulfide bond</keyword>
<dbReference type="EMBL" id="CP097119">
    <property type="protein sequence ID" value="USS88717.1"/>
    <property type="molecule type" value="Genomic_DNA"/>
</dbReference>
<dbReference type="RefSeq" id="WP_252766234.1">
    <property type="nucleotide sequence ID" value="NZ_CP097119.1"/>
</dbReference>